<dbReference type="PRINTS" id="PR00597">
    <property type="entry name" value="GELSOLIN"/>
</dbReference>
<evidence type="ECO:0000256" key="5">
    <source>
        <dbReference type="ARBA" id="ARBA00022737"/>
    </source>
</evidence>
<evidence type="ECO:0000256" key="2">
    <source>
        <dbReference type="ARBA" id="ARBA00008418"/>
    </source>
</evidence>
<accession>A0A812C5E0</accession>
<evidence type="ECO:0000256" key="3">
    <source>
        <dbReference type="ARBA" id="ARBA00022467"/>
    </source>
</evidence>
<feature type="region of interest" description="Disordered" evidence="12">
    <location>
        <begin position="252"/>
        <end position="272"/>
    </location>
</feature>
<dbReference type="Pfam" id="PF00626">
    <property type="entry name" value="Gelsolin"/>
    <property type="match status" value="3"/>
</dbReference>
<proteinExistence type="inferred from homology"/>
<comment type="subcellular location">
    <subcellularLocation>
        <location evidence="1">Cytoplasm</location>
        <location evidence="1">Cytoskeleton</location>
    </subcellularLocation>
</comment>
<dbReference type="PANTHER" id="PTHR11977:SF130">
    <property type="entry name" value="SEVERIN"/>
    <property type="match status" value="1"/>
</dbReference>
<feature type="compositionally biased region" description="Acidic residues" evidence="12">
    <location>
        <begin position="256"/>
        <end position="268"/>
    </location>
</feature>
<evidence type="ECO:0000313" key="14">
    <source>
        <dbReference type="EMBL" id="CAE1255874.1"/>
    </source>
</evidence>
<dbReference type="GO" id="GO:0051015">
    <property type="term" value="F:actin filament binding"/>
    <property type="evidence" value="ECO:0007669"/>
    <property type="project" value="InterPro"/>
</dbReference>
<dbReference type="FunFam" id="3.40.20.10:FF:000043">
    <property type="entry name" value="macrophage-capping protein-like isoform X2"/>
    <property type="match status" value="1"/>
</dbReference>
<sequence>MSGLIKAKKYNWKDSNMELVGSDVDRAVKKEAAQKEPMWQGTGESPGLKVWRIEKFIVKEWPKEEYGRFYDGDSYIILNSYLKNDKLYHDIHFWIGKYSTQDEYATAAYKTVELDTYLDDVPVQHRETQGYESKLFLSYFKRYEIFKGGVATGFKHVTPEQYKPRLLLFHGTGKNITVKQIAISKGLSSTDVFLLDMGVQIVQWNGRDSNMFERNKASMYLQQIKGERSGKSSSEVIDEDEDDGKVIDSYMKKCENDDDDDDDDDDGIDDSKMDIPRTKKLFKMSDASGTIDIELVAEAEGKLSKADLNSVDVFIVDTGTECFVWIGRRASHNEKQNCFTYAHNYLQTTSHPLIPISCFGEGNEDANFHQLFTA</sequence>
<protein>
    <recommendedName>
        <fullName evidence="11">Actin-modulator</fullName>
    </recommendedName>
</protein>
<dbReference type="CDD" id="cd11290">
    <property type="entry name" value="gelsolin_S1_like"/>
    <property type="match status" value="1"/>
</dbReference>
<evidence type="ECO:0000256" key="6">
    <source>
        <dbReference type="ARBA" id="ARBA00022837"/>
    </source>
</evidence>
<comment type="function">
    <text evidence="9">Calcium-regulated protein that binds to the plus (or barbed) ends of actin monomers or filaments, preventing monomer exchange (end-blocking or capping). Can promote the assembly of monomers into filaments (nucleation) as well as sever existing filaments.</text>
</comment>
<keyword evidence="6" id="KW-0106">Calcium</keyword>
<dbReference type="InterPro" id="IPR007123">
    <property type="entry name" value="Gelsolin-like_dom"/>
</dbReference>
<keyword evidence="7" id="KW-0009">Actin-binding</keyword>
<feature type="domain" description="Gelsolin-like" evidence="13">
    <location>
        <begin position="299"/>
        <end position="368"/>
    </location>
</feature>
<keyword evidence="15" id="KW-1185">Reference proteome</keyword>
<name>A0A812C5E0_ACAPH</name>
<dbReference type="GO" id="GO:0051693">
    <property type="term" value="P:actin filament capping"/>
    <property type="evidence" value="ECO:0007669"/>
    <property type="project" value="UniProtKB-KW"/>
</dbReference>
<comment type="caution">
    <text evidence="14">The sequence shown here is derived from an EMBL/GenBank/DDBJ whole genome shotgun (WGS) entry which is preliminary data.</text>
</comment>
<comment type="subunit">
    <text evidence="10">Interacts with actin monomers and filaments.</text>
</comment>
<evidence type="ECO:0000256" key="7">
    <source>
        <dbReference type="ARBA" id="ARBA00023203"/>
    </source>
</evidence>
<keyword evidence="4" id="KW-0963">Cytoplasm</keyword>
<feature type="domain" description="Gelsolin-like" evidence="13">
    <location>
        <begin position="64"/>
        <end position="137"/>
    </location>
</feature>
<evidence type="ECO:0000256" key="9">
    <source>
        <dbReference type="ARBA" id="ARBA00056258"/>
    </source>
</evidence>
<dbReference type="GO" id="GO:0005737">
    <property type="term" value="C:cytoplasm"/>
    <property type="evidence" value="ECO:0007669"/>
    <property type="project" value="TreeGrafter"/>
</dbReference>
<dbReference type="SMART" id="SM00262">
    <property type="entry name" value="GEL"/>
    <property type="match status" value="3"/>
</dbReference>
<evidence type="ECO:0000259" key="13">
    <source>
        <dbReference type="Pfam" id="PF00626"/>
    </source>
</evidence>
<comment type="similarity">
    <text evidence="2">Belongs to the villin/gelsolin family.</text>
</comment>
<evidence type="ECO:0000256" key="12">
    <source>
        <dbReference type="SAM" id="MobiDB-lite"/>
    </source>
</evidence>
<dbReference type="PANTHER" id="PTHR11977">
    <property type="entry name" value="VILLIN"/>
    <property type="match status" value="1"/>
</dbReference>
<evidence type="ECO:0000313" key="15">
    <source>
        <dbReference type="Proteomes" id="UP000597762"/>
    </source>
</evidence>
<dbReference type="OrthoDB" id="6375767at2759"/>
<evidence type="ECO:0000256" key="8">
    <source>
        <dbReference type="ARBA" id="ARBA00023212"/>
    </source>
</evidence>
<dbReference type="EMBL" id="CAHIKZ030001198">
    <property type="protein sequence ID" value="CAE1255874.1"/>
    <property type="molecule type" value="Genomic_DNA"/>
</dbReference>
<reference evidence="14" key="1">
    <citation type="submission" date="2021-01" db="EMBL/GenBank/DDBJ databases">
        <authorList>
            <person name="Li R."/>
            <person name="Bekaert M."/>
        </authorList>
    </citation>
    <scope>NUCLEOTIDE SEQUENCE</scope>
    <source>
        <strain evidence="14">Farmed</strain>
    </source>
</reference>
<gene>
    <name evidence="14" type="ORF">SPHA_29856</name>
</gene>
<organism evidence="14 15">
    <name type="scientific">Acanthosepion pharaonis</name>
    <name type="common">Pharaoh cuttlefish</name>
    <name type="synonym">Sepia pharaonis</name>
    <dbReference type="NCBI Taxonomy" id="158019"/>
    <lineage>
        <taxon>Eukaryota</taxon>
        <taxon>Metazoa</taxon>
        <taxon>Spiralia</taxon>
        <taxon>Lophotrochozoa</taxon>
        <taxon>Mollusca</taxon>
        <taxon>Cephalopoda</taxon>
        <taxon>Coleoidea</taxon>
        <taxon>Decapodiformes</taxon>
        <taxon>Sepiida</taxon>
        <taxon>Sepiina</taxon>
        <taxon>Sepiidae</taxon>
        <taxon>Acanthosepion</taxon>
    </lineage>
</organism>
<feature type="domain" description="Gelsolin-like" evidence="13">
    <location>
        <begin position="187"/>
        <end position="232"/>
    </location>
</feature>
<evidence type="ECO:0000256" key="1">
    <source>
        <dbReference type="ARBA" id="ARBA00004245"/>
    </source>
</evidence>
<keyword evidence="5" id="KW-0677">Repeat</keyword>
<dbReference type="AlphaFoldDB" id="A0A812C5E0"/>
<dbReference type="InterPro" id="IPR007122">
    <property type="entry name" value="Villin/Gelsolin"/>
</dbReference>
<keyword evidence="8" id="KW-0206">Cytoskeleton</keyword>
<evidence type="ECO:0000256" key="11">
    <source>
        <dbReference type="ARBA" id="ARBA00083856"/>
    </source>
</evidence>
<evidence type="ECO:0000256" key="4">
    <source>
        <dbReference type="ARBA" id="ARBA00022490"/>
    </source>
</evidence>
<dbReference type="InterPro" id="IPR029006">
    <property type="entry name" value="ADF-H/Gelsolin-like_dom_sf"/>
</dbReference>
<dbReference type="GO" id="GO:0015629">
    <property type="term" value="C:actin cytoskeleton"/>
    <property type="evidence" value="ECO:0007669"/>
    <property type="project" value="TreeGrafter"/>
</dbReference>
<evidence type="ECO:0000256" key="10">
    <source>
        <dbReference type="ARBA" id="ARBA00063765"/>
    </source>
</evidence>
<dbReference type="SUPFAM" id="SSF55753">
    <property type="entry name" value="Actin depolymerizing proteins"/>
    <property type="match status" value="3"/>
</dbReference>
<dbReference type="Proteomes" id="UP000597762">
    <property type="component" value="Unassembled WGS sequence"/>
</dbReference>
<dbReference type="GO" id="GO:0008154">
    <property type="term" value="P:actin polymerization or depolymerization"/>
    <property type="evidence" value="ECO:0007669"/>
    <property type="project" value="TreeGrafter"/>
</dbReference>
<keyword evidence="3" id="KW-0117">Actin capping</keyword>
<dbReference type="Gene3D" id="3.40.20.10">
    <property type="entry name" value="Severin"/>
    <property type="match status" value="3"/>
</dbReference>